<sequence>MSRLGWWLGEVQWLLLVSLFVVALGTVGLYLAQWALARARPRPPRRAAEPGEGRRPESDALLAWILTLNSWRNQWQAAWVTALNDEAERKGCHSWSSGIVKKQPRENSITCSMALCLPGELWCILAQGPLLLSFEEDPLWQPLGLEVHRVSSVARSAQEKVVSCHVVGEAMQFLVSAGPASPGDMGRQLYGVRLSPVHLQLELHMKDKRDDIQIKWSFVSTPETAVTVQPKAPVEVKERAAEMKAVSETLKDILKHLVGSASPSVVLRTKPVDVREVQSLQHTAPSPQESCPPKPPRAHELKLSVNNIRASLLHDPGASGYVNPQCVVRLNDPVQKFSALAKNATDLTWEEEFTFELNAKSKELYLEISEEEQSSGALSAVTTIPLDLFKKQPAGPQSFMLTSGPSFGSSVLGSVTAELSYVEPGEAKSWQTAPPAPAAKVEKDRMVMPCGTVVTTVTAVKTKPRVDTGRASPLSSESPLKTPVKVKVIEKDISVQAVSCHGAPVSKTFSSSDTELLVLNGSDPVAEVAIRQLSESSKLRVKSPRKKSTIIISGISKTSLSQDNAAALMLDYAASVDGTPQEDPPSLPGAAAVSAPQEEEAPAPPAPEPQERELGSWDLDQESQAPAWDSQAPLDPDGDELSESSLSVSEPDAAKKHKGACLGPGRTENTPRWAPSVGRRGAELRLWDRPQPAGPFKVTTAHRSFCFSSFIHRFPSESGANPRFSRTRRCALQGGLASCDPHSLVLSNGQSPQLWRPEARGQGVGRAGGSCGPGCSRQASGVCQCLWPSLAYRSVTSSLPPPGTLPVGVPVRISSFCRGTATLV</sequence>
<gene>
    <name evidence="5" type="primary">C2CD2</name>
</gene>
<dbReference type="InterPro" id="IPR000008">
    <property type="entry name" value="C2_dom"/>
</dbReference>
<dbReference type="GeneID" id="106987723"/>
<evidence type="ECO:0000313" key="4">
    <source>
        <dbReference type="Proteomes" id="UP001652583"/>
    </source>
</evidence>
<dbReference type="InterPro" id="IPR035892">
    <property type="entry name" value="C2_domain_sf"/>
</dbReference>
<feature type="region of interest" description="Disordered" evidence="1">
    <location>
        <begin position="576"/>
        <end position="675"/>
    </location>
</feature>
<evidence type="ECO:0000259" key="3">
    <source>
        <dbReference type="PROSITE" id="PS50004"/>
    </source>
</evidence>
<proteinExistence type="predicted"/>
<dbReference type="PANTHER" id="PTHR21119:SF7">
    <property type="entry name" value="C2 DOMAIN-CONTAINING PROTEIN 2"/>
    <property type="match status" value="1"/>
</dbReference>
<dbReference type="Gene3D" id="2.60.40.150">
    <property type="entry name" value="C2 domain"/>
    <property type="match status" value="1"/>
</dbReference>
<feature type="transmembrane region" description="Helical" evidence="2">
    <location>
        <begin position="12"/>
        <end position="36"/>
    </location>
</feature>
<dbReference type="Proteomes" id="UP001652583">
    <property type="component" value="Chromosome C2"/>
</dbReference>
<dbReference type="SUPFAM" id="SSF49562">
    <property type="entry name" value="C2 domain (Calcium/lipid-binding domain, CaLB)"/>
    <property type="match status" value="1"/>
</dbReference>
<evidence type="ECO:0000313" key="5">
    <source>
        <dbReference type="RefSeq" id="XP_053076504.1"/>
    </source>
</evidence>
<dbReference type="CDD" id="cd21682">
    <property type="entry name" value="SMP_C2CD2"/>
    <property type="match status" value="1"/>
</dbReference>
<accession>A0ABM3PXV2</accession>
<name>A0ABM3PXV2_ACIJB</name>
<dbReference type="PROSITE" id="PS50004">
    <property type="entry name" value="C2"/>
    <property type="match status" value="1"/>
</dbReference>
<dbReference type="Pfam" id="PF00168">
    <property type="entry name" value="C2"/>
    <property type="match status" value="1"/>
</dbReference>
<evidence type="ECO:0000256" key="2">
    <source>
        <dbReference type="SAM" id="Phobius"/>
    </source>
</evidence>
<protein>
    <submittedName>
        <fullName evidence="5">C2 domain-containing protein 2 isoform X1</fullName>
    </submittedName>
</protein>
<dbReference type="InterPro" id="IPR039934">
    <property type="entry name" value="C2CD2/C2CD2L"/>
</dbReference>
<keyword evidence="2" id="KW-0812">Transmembrane</keyword>
<keyword evidence="2" id="KW-0472">Membrane</keyword>
<evidence type="ECO:0000256" key="1">
    <source>
        <dbReference type="SAM" id="MobiDB-lite"/>
    </source>
</evidence>
<dbReference type="PANTHER" id="PTHR21119">
    <property type="entry name" value="C2 DOMAIN-CONTAINING PROTEIN"/>
    <property type="match status" value="1"/>
</dbReference>
<dbReference type="InterPro" id="IPR040885">
    <property type="entry name" value="SMP_C2CD2L"/>
</dbReference>
<reference evidence="5" key="1">
    <citation type="submission" date="2025-08" db="UniProtKB">
        <authorList>
            <consortium name="RefSeq"/>
        </authorList>
    </citation>
    <scope>IDENTIFICATION</scope>
    <source>
        <tissue evidence="5">Blood</tissue>
    </source>
</reference>
<dbReference type="RefSeq" id="XP_053076504.1">
    <property type="nucleotide sequence ID" value="XM_053220529.1"/>
</dbReference>
<dbReference type="Pfam" id="PF18696">
    <property type="entry name" value="SMP_C2CD2L"/>
    <property type="match status" value="1"/>
</dbReference>
<keyword evidence="2" id="KW-1133">Transmembrane helix</keyword>
<organism evidence="4 5">
    <name type="scientific">Acinonyx jubatus</name>
    <name type="common">Cheetah</name>
    <dbReference type="NCBI Taxonomy" id="32536"/>
    <lineage>
        <taxon>Eukaryota</taxon>
        <taxon>Metazoa</taxon>
        <taxon>Chordata</taxon>
        <taxon>Craniata</taxon>
        <taxon>Vertebrata</taxon>
        <taxon>Euteleostomi</taxon>
        <taxon>Mammalia</taxon>
        <taxon>Eutheria</taxon>
        <taxon>Laurasiatheria</taxon>
        <taxon>Carnivora</taxon>
        <taxon>Feliformia</taxon>
        <taxon>Felidae</taxon>
        <taxon>Felinae</taxon>
        <taxon>Acinonyx</taxon>
    </lineage>
</organism>
<keyword evidence="4" id="KW-1185">Reference proteome</keyword>
<feature type="domain" description="C2" evidence="3">
    <location>
        <begin position="283"/>
        <end position="399"/>
    </location>
</feature>